<evidence type="ECO:0000313" key="1">
    <source>
        <dbReference type="EMBL" id="PSN89831.1"/>
    </source>
</evidence>
<dbReference type="Proteomes" id="UP000240490">
    <property type="component" value="Unassembled WGS sequence"/>
</dbReference>
<dbReference type="AlphaFoldDB" id="A0A2R6ATW5"/>
<name>A0A2R6ATW5_9ARCH</name>
<accession>A0A2R6ATW5</accession>
<gene>
    <name evidence="1" type="ORF">B9Q08_06210</name>
</gene>
<comment type="caution">
    <text evidence="1">The sequence shown here is derived from an EMBL/GenBank/DDBJ whole genome shotgun (WGS) entry which is preliminary data.</text>
</comment>
<proteinExistence type="predicted"/>
<dbReference type="EMBL" id="NEXJ01000107">
    <property type="protein sequence ID" value="PSN89831.1"/>
    <property type="molecule type" value="Genomic_DNA"/>
</dbReference>
<sequence length="94" mass="10228">MGLTPSQRKGASLVTPHLASSLSLVNQGVVGEVSGEAPQAHPKGGTHSTLLRRIREALRPRSKAKPQMGQHTTRSYSVGFLLILPREKHLRDEL</sequence>
<evidence type="ECO:0000313" key="2">
    <source>
        <dbReference type="Proteomes" id="UP000240490"/>
    </source>
</evidence>
<organism evidence="1 2">
    <name type="scientific">Candidatus Marsarchaeota G2 archaeon ECH_B_SAG-M15</name>
    <dbReference type="NCBI Taxonomy" id="1978162"/>
    <lineage>
        <taxon>Archaea</taxon>
        <taxon>Candidatus Marsarchaeota</taxon>
        <taxon>Candidatus Marsarchaeota group 2</taxon>
    </lineage>
</organism>
<reference evidence="1 2" key="1">
    <citation type="submission" date="2017-04" db="EMBL/GenBank/DDBJ databases">
        <title>Novel microbial lineages endemic to geothermal iron-oxide mats fill important gaps in the evolutionary history of Archaea.</title>
        <authorList>
            <person name="Jay Z.J."/>
            <person name="Beam J.P."/>
            <person name="Dlakic M."/>
            <person name="Rusch D.B."/>
            <person name="Kozubal M.A."/>
            <person name="Inskeep W.P."/>
        </authorList>
    </citation>
    <scope>NUCLEOTIDE SEQUENCE [LARGE SCALE GENOMIC DNA]</scope>
    <source>
        <strain evidence="1">ECH_B_SAG-M15</strain>
    </source>
</reference>
<protein>
    <submittedName>
        <fullName evidence="1">Uncharacterized protein</fullName>
    </submittedName>
</protein>